<dbReference type="InterPro" id="IPR037493">
    <property type="entry name" value="ExoIII-like"/>
</dbReference>
<dbReference type="PANTHER" id="PTHR43250:SF2">
    <property type="entry name" value="EXODEOXYRIBONUCLEASE III"/>
    <property type="match status" value="1"/>
</dbReference>
<comment type="similarity">
    <text evidence="1">Belongs to the DNA repair enzymes AP/ExoA family.</text>
</comment>
<name>A0A7W4KDB8_9PROT</name>
<feature type="active site" description="Proton donor/acceptor" evidence="5">
    <location>
        <position position="152"/>
    </location>
</feature>
<dbReference type="GO" id="GO:0008311">
    <property type="term" value="F:double-stranded DNA 3'-5' DNA exonuclease activity"/>
    <property type="evidence" value="ECO:0007669"/>
    <property type="project" value="InterPro"/>
</dbReference>
<evidence type="ECO:0000256" key="7">
    <source>
        <dbReference type="PIRSR" id="PIRSR604808-3"/>
    </source>
</evidence>
<dbReference type="EMBL" id="JABEQK010000004">
    <property type="protein sequence ID" value="MBB2204871.1"/>
    <property type="molecule type" value="Genomic_DNA"/>
</dbReference>
<dbReference type="RefSeq" id="WP_182949188.1">
    <property type="nucleotide sequence ID" value="NZ_JABEQK010000004.1"/>
</dbReference>
<organism evidence="9 10">
    <name type="scientific">Gluconacetobacter takamatsuzukensis</name>
    <dbReference type="NCBI Taxonomy" id="1286190"/>
    <lineage>
        <taxon>Bacteria</taxon>
        <taxon>Pseudomonadati</taxon>
        <taxon>Pseudomonadota</taxon>
        <taxon>Alphaproteobacteria</taxon>
        <taxon>Acetobacterales</taxon>
        <taxon>Acetobacteraceae</taxon>
        <taxon>Gluconacetobacter</taxon>
    </lineage>
</organism>
<feature type="active site" evidence="5">
    <location>
        <position position="109"/>
    </location>
</feature>
<dbReference type="PANTHER" id="PTHR43250">
    <property type="entry name" value="EXODEOXYRIBONUCLEASE III"/>
    <property type="match status" value="1"/>
</dbReference>
<dbReference type="GO" id="GO:0004519">
    <property type="term" value="F:endonuclease activity"/>
    <property type="evidence" value="ECO:0007669"/>
    <property type="project" value="InterPro"/>
</dbReference>
<evidence type="ECO:0000256" key="2">
    <source>
        <dbReference type="ARBA" id="ARBA00022723"/>
    </source>
</evidence>
<feature type="active site" description="Proton acceptor" evidence="5">
    <location>
        <position position="255"/>
    </location>
</feature>
<dbReference type="GO" id="GO:0006281">
    <property type="term" value="P:DNA repair"/>
    <property type="evidence" value="ECO:0007669"/>
    <property type="project" value="InterPro"/>
</dbReference>
<gene>
    <name evidence="9" type="ORF">HLH27_07560</name>
</gene>
<feature type="domain" description="Endonuclease/exonuclease/phosphatase" evidence="8">
    <location>
        <begin position="4"/>
        <end position="255"/>
    </location>
</feature>
<proteinExistence type="inferred from homology"/>
<sequence>MRIVTWNINSLRLRLPLLARLGEDLRPDIICLQETKVPDDLFPADAVRALGYTHILYRGMKAYNGVAILSRVELTSLDDTPDWCGRGDCRHIAASFPLGGDAVELHNFYIPAGGDIPDPEANPKFAHKLAFVDEATTWFANRPNRRTILVGDLNIAPLEQDVWSHKQLLTVVSHTPPETTRLLAWQQNGFVDAMRHFVPADEKLYTWWSYRNRDWKASNRGRRLDHVWITADLTDHLAGMTVLRDARDWPTTSDHVPVAVDFRDCEHGIGGLP</sequence>
<evidence type="ECO:0000313" key="10">
    <source>
        <dbReference type="Proteomes" id="UP000540556"/>
    </source>
</evidence>
<keyword evidence="6" id="KW-0464">Manganese</keyword>
<dbReference type="InterPro" id="IPR020847">
    <property type="entry name" value="AP_endonuclease_F1_BS"/>
</dbReference>
<keyword evidence="10" id="KW-1185">Reference proteome</keyword>
<dbReference type="Gene3D" id="3.60.10.10">
    <property type="entry name" value="Endonuclease/exonuclease/phosphatase"/>
    <property type="match status" value="1"/>
</dbReference>
<feature type="binding site" evidence="6">
    <location>
        <position position="34"/>
    </location>
    <ligand>
        <name>Mg(2+)</name>
        <dbReference type="ChEBI" id="CHEBI:18420"/>
        <label>1</label>
    </ligand>
</feature>
<dbReference type="InterPro" id="IPR004808">
    <property type="entry name" value="AP_endonuc_1"/>
</dbReference>
<feature type="site" description="Important for catalytic activity" evidence="7">
    <location>
        <position position="225"/>
    </location>
</feature>
<dbReference type="Pfam" id="PF03372">
    <property type="entry name" value="Exo_endo_phos"/>
    <property type="match status" value="1"/>
</dbReference>
<dbReference type="CDD" id="cd09086">
    <property type="entry name" value="ExoIII-like_AP-endo"/>
    <property type="match status" value="1"/>
</dbReference>
<dbReference type="Proteomes" id="UP000540556">
    <property type="component" value="Unassembled WGS sequence"/>
</dbReference>
<keyword evidence="3" id="KW-0378">Hydrolase</keyword>
<dbReference type="GO" id="GO:0003677">
    <property type="term" value="F:DNA binding"/>
    <property type="evidence" value="ECO:0007669"/>
    <property type="project" value="InterPro"/>
</dbReference>
<evidence type="ECO:0000313" key="9">
    <source>
        <dbReference type="EMBL" id="MBB2204871.1"/>
    </source>
</evidence>
<evidence type="ECO:0000256" key="3">
    <source>
        <dbReference type="ARBA" id="ARBA00022801"/>
    </source>
</evidence>
<evidence type="ECO:0000256" key="5">
    <source>
        <dbReference type="PIRSR" id="PIRSR604808-1"/>
    </source>
</evidence>
<dbReference type="PROSITE" id="PS00726">
    <property type="entry name" value="AP_NUCLEASE_F1_1"/>
    <property type="match status" value="1"/>
</dbReference>
<evidence type="ECO:0000259" key="8">
    <source>
        <dbReference type="Pfam" id="PF03372"/>
    </source>
</evidence>
<feature type="binding site" evidence="6">
    <location>
        <position position="154"/>
    </location>
    <ligand>
        <name>Mg(2+)</name>
        <dbReference type="ChEBI" id="CHEBI:18420"/>
        <label>1</label>
    </ligand>
</feature>
<reference evidence="9 10" key="1">
    <citation type="submission" date="2020-04" db="EMBL/GenBank/DDBJ databases">
        <title>Description of novel Gluconacetobacter.</title>
        <authorList>
            <person name="Sombolestani A."/>
        </authorList>
    </citation>
    <scope>NUCLEOTIDE SEQUENCE [LARGE SCALE GENOMIC DNA]</scope>
    <source>
        <strain evidence="9 10">LMG 27800</strain>
    </source>
</reference>
<dbReference type="GO" id="GO:0046872">
    <property type="term" value="F:metal ion binding"/>
    <property type="evidence" value="ECO:0007669"/>
    <property type="project" value="UniProtKB-KW"/>
</dbReference>
<feature type="site" description="Transition state stabilizer" evidence="7">
    <location>
        <position position="154"/>
    </location>
</feature>
<keyword evidence="4 6" id="KW-0460">Magnesium</keyword>
<accession>A0A7W4KDB8</accession>
<feature type="binding site" evidence="6">
    <location>
        <position position="7"/>
    </location>
    <ligand>
        <name>Mg(2+)</name>
        <dbReference type="ChEBI" id="CHEBI:18420"/>
        <label>1</label>
    </ligand>
</feature>
<comment type="caution">
    <text evidence="9">The sequence shown here is derived from an EMBL/GenBank/DDBJ whole genome shotgun (WGS) entry which is preliminary data.</text>
</comment>
<dbReference type="NCBIfam" id="TIGR00633">
    <property type="entry name" value="xth"/>
    <property type="match status" value="1"/>
</dbReference>
<dbReference type="AlphaFoldDB" id="A0A7W4KDB8"/>
<evidence type="ECO:0000256" key="6">
    <source>
        <dbReference type="PIRSR" id="PIRSR604808-2"/>
    </source>
</evidence>
<feature type="binding site" evidence="6">
    <location>
        <position position="254"/>
    </location>
    <ligand>
        <name>Mg(2+)</name>
        <dbReference type="ChEBI" id="CHEBI:18420"/>
        <label>1</label>
    </ligand>
</feature>
<protein>
    <submittedName>
        <fullName evidence="9">Exodeoxyribonuclease III</fullName>
    </submittedName>
</protein>
<keyword evidence="2 6" id="KW-0479">Metal-binding</keyword>
<evidence type="ECO:0000256" key="4">
    <source>
        <dbReference type="ARBA" id="ARBA00022842"/>
    </source>
</evidence>
<comment type="cofactor">
    <cofactor evidence="6">
        <name>Mg(2+)</name>
        <dbReference type="ChEBI" id="CHEBI:18420"/>
    </cofactor>
    <cofactor evidence="6">
        <name>Mn(2+)</name>
        <dbReference type="ChEBI" id="CHEBI:29035"/>
    </cofactor>
    <text evidence="6">Probably binds two magnesium or manganese ions per subunit.</text>
</comment>
<dbReference type="SUPFAM" id="SSF56219">
    <property type="entry name" value="DNase I-like"/>
    <property type="match status" value="1"/>
</dbReference>
<dbReference type="PROSITE" id="PS51435">
    <property type="entry name" value="AP_NUCLEASE_F1_4"/>
    <property type="match status" value="1"/>
</dbReference>
<dbReference type="InterPro" id="IPR036691">
    <property type="entry name" value="Endo/exonu/phosph_ase_sf"/>
</dbReference>
<evidence type="ECO:0000256" key="1">
    <source>
        <dbReference type="ARBA" id="ARBA00007092"/>
    </source>
</evidence>
<feature type="binding site" evidence="6">
    <location>
        <position position="152"/>
    </location>
    <ligand>
        <name>Mg(2+)</name>
        <dbReference type="ChEBI" id="CHEBI:18420"/>
        <label>1</label>
    </ligand>
</feature>
<dbReference type="InterPro" id="IPR005135">
    <property type="entry name" value="Endo/exonuclease/phosphatase"/>
</dbReference>
<feature type="binding site" evidence="6">
    <location>
        <position position="255"/>
    </location>
    <ligand>
        <name>Mg(2+)</name>
        <dbReference type="ChEBI" id="CHEBI:18420"/>
        <label>1</label>
    </ligand>
</feature>
<feature type="site" description="Interaction with DNA substrate" evidence="7">
    <location>
        <position position="255"/>
    </location>
</feature>